<comment type="caution">
    <text evidence="1">The sequence shown here is derived from an EMBL/GenBank/DDBJ whole genome shotgun (WGS) entry which is preliminary data.</text>
</comment>
<keyword evidence="2" id="KW-1185">Reference proteome</keyword>
<dbReference type="Proteomes" id="UP000683925">
    <property type="component" value="Unassembled WGS sequence"/>
</dbReference>
<evidence type="ECO:0000313" key="2">
    <source>
        <dbReference type="Proteomes" id="UP000683925"/>
    </source>
</evidence>
<proteinExistence type="predicted"/>
<gene>
    <name evidence="1" type="ORF">POCTA_138.1.T1640002</name>
</gene>
<protein>
    <submittedName>
        <fullName evidence="1">Uncharacterized protein</fullName>
    </submittedName>
</protein>
<reference evidence="1" key="1">
    <citation type="submission" date="2021-01" db="EMBL/GenBank/DDBJ databases">
        <authorList>
            <consortium name="Genoscope - CEA"/>
            <person name="William W."/>
        </authorList>
    </citation>
    <scope>NUCLEOTIDE SEQUENCE</scope>
</reference>
<accession>A0A8S1YIP4</accession>
<evidence type="ECO:0000313" key="1">
    <source>
        <dbReference type="EMBL" id="CAD8213820.1"/>
    </source>
</evidence>
<organism evidence="1 2">
    <name type="scientific">Paramecium octaurelia</name>
    <dbReference type="NCBI Taxonomy" id="43137"/>
    <lineage>
        <taxon>Eukaryota</taxon>
        <taxon>Sar</taxon>
        <taxon>Alveolata</taxon>
        <taxon>Ciliophora</taxon>
        <taxon>Intramacronucleata</taxon>
        <taxon>Oligohymenophorea</taxon>
        <taxon>Peniculida</taxon>
        <taxon>Parameciidae</taxon>
        <taxon>Paramecium</taxon>
    </lineage>
</organism>
<dbReference type="AlphaFoldDB" id="A0A8S1YIP4"/>
<dbReference type="EMBL" id="CAJJDP010000167">
    <property type="protein sequence ID" value="CAD8213820.1"/>
    <property type="molecule type" value="Genomic_DNA"/>
</dbReference>
<sequence>MQLYKQEFCRFQLAIDFTVQLMIYQNYQLPQSRVLRQKFKRFCYAEKIRQIITKISVKNQQ</sequence>
<name>A0A8S1YIP4_PAROT</name>